<dbReference type="ExpressionAtlas" id="A0A0N7KG13">
    <property type="expression patterns" value="baseline and differential"/>
</dbReference>
<name>A0A0N7KG13_ORYSJ</name>
<evidence type="ECO:0007829" key="5">
    <source>
        <dbReference type="ProteomicsDB" id="A0A0N7KG13"/>
    </source>
</evidence>
<dbReference type="SUPFAM" id="SSF53720">
    <property type="entry name" value="ALDH-like"/>
    <property type="match status" value="1"/>
</dbReference>
<evidence type="ECO:0000259" key="1">
    <source>
        <dbReference type="Pfam" id="PF00171"/>
    </source>
</evidence>
<gene>
    <name evidence="2" type="ordered locus">Os02g0730000</name>
    <name evidence="2" type="ORF">OSNPB_020730000</name>
</gene>
<dbReference type="InterPro" id="IPR016161">
    <property type="entry name" value="Ald_DH/histidinol_DH"/>
</dbReference>
<evidence type="ECO:0000313" key="2">
    <source>
        <dbReference type="EMBL" id="BAS80737.1"/>
    </source>
</evidence>
<dbReference type="Gene3D" id="3.40.605.10">
    <property type="entry name" value="Aldehyde Dehydrogenase, Chain A, domain 1"/>
    <property type="match status" value="1"/>
</dbReference>
<dbReference type="Pfam" id="PF00171">
    <property type="entry name" value="Aldedh"/>
    <property type="match status" value="1"/>
</dbReference>
<reference evidence="2 3" key="2">
    <citation type="journal article" date="2013" name="Plant Cell Physiol.">
        <title>Rice Annotation Project Database (RAP-DB): an integrative and interactive database for rice genomics.</title>
        <authorList>
            <person name="Sakai H."/>
            <person name="Lee S.S."/>
            <person name="Tanaka T."/>
            <person name="Numa H."/>
            <person name="Kim J."/>
            <person name="Kawahara Y."/>
            <person name="Wakimoto H."/>
            <person name="Yang C.C."/>
            <person name="Iwamoto M."/>
            <person name="Abe T."/>
            <person name="Yamada Y."/>
            <person name="Muto A."/>
            <person name="Inokuchi H."/>
            <person name="Ikemura T."/>
            <person name="Matsumoto T."/>
            <person name="Sasaki T."/>
            <person name="Itoh T."/>
        </authorList>
    </citation>
    <scope>NUCLEOTIDE SEQUENCE [LARGE SCALE GENOMIC DNA]</scope>
    <source>
        <strain evidence="3">cv. Nipponbare</strain>
    </source>
</reference>
<dbReference type="AlphaFoldDB" id="A0A0N7KG13"/>
<sequence length="154" mass="15659">MAARRAASSLLSRGLIARPSAASSTGDSAILGAGSARGFLPGSLHRFSAAPAAAATAAATEEPIQPPVDVKYTKLLINGNFVDAASGKTFATVDPRTGDVIARVAEGDAEDVNRAVAAARRAFDEGPWPRMTAYVSCNCVATSCRAAACVRAPP</sequence>
<dbReference type="InterPro" id="IPR015590">
    <property type="entry name" value="Aldehyde_DH_dom"/>
</dbReference>
<dbReference type="GO" id="GO:0016491">
    <property type="term" value="F:oxidoreductase activity"/>
    <property type="evidence" value="ECO:0007669"/>
    <property type="project" value="InterPro"/>
</dbReference>
<protein>
    <submittedName>
        <fullName evidence="2">Os02g0730000 protein</fullName>
    </submittedName>
</protein>
<evidence type="ECO:0000313" key="3">
    <source>
        <dbReference type="Proteomes" id="UP000059680"/>
    </source>
</evidence>
<reference evidence="2 3" key="3">
    <citation type="journal article" date="2013" name="Rice">
        <title>Improvement of the Oryza sativa Nipponbare reference genome using next generation sequence and optical map data.</title>
        <authorList>
            <person name="Kawahara Y."/>
            <person name="de la Bastide M."/>
            <person name="Hamilton J.P."/>
            <person name="Kanamori H."/>
            <person name="McCombie W.R."/>
            <person name="Ouyang S."/>
            <person name="Schwartz D.C."/>
            <person name="Tanaka T."/>
            <person name="Wu J."/>
            <person name="Zhou S."/>
            <person name="Childs K.L."/>
            <person name="Davidson R.M."/>
            <person name="Lin H."/>
            <person name="Quesada-Ocampo L."/>
            <person name="Vaillancourt B."/>
            <person name="Sakai H."/>
            <person name="Lee S.S."/>
            <person name="Kim J."/>
            <person name="Numa H."/>
            <person name="Itoh T."/>
            <person name="Buell C.R."/>
            <person name="Matsumoto T."/>
        </authorList>
    </citation>
    <scope>NUCLEOTIDE SEQUENCE [LARGE SCALE GENOMIC DNA]</scope>
    <source>
        <strain evidence="3">cv. Nipponbare</strain>
    </source>
</reference>
<accession>A0A0N7KG13</accession>
<dbReference type="EMBL" id="AP014958">
    <property type="protein sequence ID" value="BAS80737.1"/>
    <property type="molecule type" value="Genomic_DNA"/>
</dbReference>
<keyword evidence="4 5" id="KW-1267">Proteomics identification</keyword>
<feature type="domain" description="Aldehyde dehydrogenase" evidence="1">
    <location>
        <begin position="81"/>
        <end position="138"/>
    </location>
</feature>
<evidence type="ECO:0007829" key="4">
    <source>
        <dbReference type="PeptideAtlas" id="A0A0N7KG13"/>
    </source>
</evidence>
<dbReference type="Proteomes" id="UP000059680">
    <property type="component" value="Chromosome 2"/>
</dbReference>
<dbReference type="PANTHER" id="PTHR11699">
    <property type="entry name" value="ALDEHYDE DEHYDROGENASE-RELATED"/>
    <property type="match status" value="1"/>
</dbReference>
<dbReference type="Gramene" id="Os02t0730000-01">
    <property type="protein sequence ID" value="Os02t0730000-01"/>
    <property type="gene ID" value="Os02g0730000"/>
</dbReference>
<reference evidence="3" key="1">
    <citation type="journal article" date="2005" name="Nature">
        <title>The map-based sequence of the rice genome.</title>
        <authorList>
            <consortium name="International rice genome sequencing project (IRGSP)"/>
            <person name="Matsumoto T."/>
            <person name="Wu J."/>
            <person name="Kanamori H."/>
            <person name="Katayose Y."/>
            <person name="Fujisawa M."/>
            <person name="Namiki N."/>
            <person name="Mizuno H."/>
            <person name="Yamamoto K."/>
            <person name="Antonio B.A."/>
            <person name="Baba T."/>
            <person name="Sakata K."/>
            <person name="Nagamura Y."/>
            <person name="Aoki H."/>
            <person name="Arikawa K."/>
            <person name="Arita K."/>
            <person name="Bito T."/>
            <person name="Chiden Y."/>
            <person name="Fujitsuka N."/>
            <person name="Fukunaka R."/>
            <person name="Hamada M."/>
            <person name="Harada C."/>
            <person name="Hayashi A."/>
            <person name="Hijishita S."/>
            <person name="Honda M."/>
            <person name="Hosokawa S."/>
            <person name="Ichikawa Y."/>
            <person name="Idonuma A."/>
            <person name="Iijima M."/>
            <person name="Ikeda M."/>
            <person name="Ikeno M."/>
            <person name="Ito K."/>
            <person name="Ito S."/>
            <person name="Ito T."/>
            <person name="Ito Y."/>
            <person name="Ito Y."/>
            <person name="Iwabuchi A."/>
            <person name="Kamiya K."/>
            <person name="Karasawa W."/>
            <person name="Kurita K."/>
            <person name="Katagiri S."/>
            <person name="Kikuta A."/>
            <person name="Kobayashi H."/>
            <person name="Kobayashi N."/>
            <person name="Machita K."/>
            <person name="Maehara T."/>
            <person name="Masukawa M."/>
            <person name="Mizubayashi T."/>
            <person name="Mukai Y."/>
            <person name="Nagasaki H."/>
            <person name="Nagata Y."/>
            <person name="Naito S."/>
            <person name="Nakashima M."/>
            <person name="Nakama Y."/>
            <person name="Nakamichi Y."/>
            <person name="Nakamura M."/>
            <person name="Meguro A."/>
            <person name="Negishi M."/>
            <person name="Ohta I."/>
            <person name="Ohta T."/>
            <person name="Okamoto M."/>
            <person name="Ono N."/>
            <person name="Saji S."/>
            <person name="Sakaguchi M."/>
            <person name="Sakai K."/>
            <person name="Shibata M."/>
            <person name="Shimokawa T."/>
            <person name="Song J."/>
            <person name="Takazaki Y."/>
            <person name="Terasawa K."/>
            <person name="Tsugane M."/>
            <person name="Tsuji K."/>
            <person name="Ueda S."/>
            <person name="Waki K."/>
            <person name="Yamagata H."/>
            <person name="Yamamoto M."/>
            <person name="Yamamoto S."/>
            <person name="Yamane H."/>
            <person name="Yoshiki S."/>
            <person name="Yoshihara R."/>
            <person name="Yukawa K."/>
            <person name="Zhong H."/>
            <person name="Yano M."/>
            <person name="Yuan Q."/>
            <person name="Ouyang S."/>
            <person name="Liu J."/>
            <person name="Jones K.M."/>
            <person name="Gansberger K."/>
            <person name="Moffat K."/>
            <person name="Hill J."/>
            <person name="Bera J."/>
            <person name="Fadrosh D."/>
            <person name="Jin S."/>
            <person name="Johri S."/>
            <person name="Kim M."/>
            <person name="Overton L."/>
            <person name="Reardon M."/>
            <person name="Tsitrin T."/>
            <person name="Vuong H."/>
            <person name="Weaver B."/>
            <person name="Ciecko A."/>
            <person name="Tallon L."/>
            <person name="Jackson J."/>
            <person name="Pai G."/>
            <person name="Aken S.V."/>
            <person name="Utterback T."/>
            <person name="Reidmuller S."/>
            <person name="Feldblyum T."/>
            <person name="Hsiao J."/>
            <person name="Zismann V."/>
            <person name="Iobst S."/>
            <person name="de Vazeille A.R."/>
            <person name="Buell C.R."/>
            <person name="Ying K."/>
            <person name="Li Y."/>
            <person name="Lu T."/>
            <person name="Huang Y."/>
            <person name="Zhao Q."/>
            <person name="Feng Q."/>
            <person name="Zhang L."/>
            <person name="Zhu J."/>
            <person name="Weng Q."/>
            <person name="Mu J."/>
            <person name="Lu Y."/>
            <person name="Fan D."/>
            <person name="Liu Y."/>
            <person name="Guan J."/>
            <person name="Zhang Y."/>
            <person name="Yu S."/>
            <person name="Liu X."/>
            <person name="Zhang Y."/>
            <person name="Hong G."/>
            <person name="Han B."/>
            <person name="Choisne N."/>
            <person name="Demange N."/>
            <person name="Orjeda G."/>
            <person name="Samain S."/>
            <person name="Cattolico L."/>
            <person name="Pelletier E."/>
            <person name="Couloux A."/>
            <person name="Segurens B."/>
            <person name="Wincker P."/>
            <person name="D'Hont A."/>
            <person name="Scarpelli C."/>
            <person name="Weissenbach J."/>
            <person name="Salanoubat M."/>
            <person name="Quetier F."/>
            <person name="Yu Y."/>
            <person name="Kim H.R."/>
            <person name="Rambo T."/>
            <person name="Currie J."/>
            <person name="Collura K."/>
            <person name="Luo M."/>
            <person name="Yang T."/>
            <person name="Ammiraju J.S.S."/>
            <person name="Engler F."/>
            <person name="Soderlund C."/>
            <person name="Wing R.A."/>
            <person name="Palmer L.E."/>
            <person name="de la Bastide M."/>
            <person name="Spiegel L."/>
            <person name="Nascimento L."/>
            <person name="Zutavern T."/>
            <person name="O'Shaughnessy A."/>
            <person name="Dike S."/>
            <person name="Dedhia N."/>
            <person name="Preston R."/>
            <person name="Balija V."/>
            <person name="McCombie W.R."/>
            <person name="Chow T."/>
            <person name="Chen H."/>
            <person name="Chung M."/>
            <person name="Chen C."/>
            <person name="Shaw J."/>
            <person name="Wu H."/>
            <person name="Hsiao K."/>
            <person name="Chao Y."/>
            <person name="Chu M."/>
            <person name="Cheng C."/>
            <person name="Hour A."/>
            <person name="Lee P."/>
            <person name="Lin S."/>
            <person name="Lin Y."/>
            <person name="Liou J."/>
            <person name="Liu S."/>
            <person name="Hsing Y."/>
            <person name="Raghuvanshi S."/>
            <person name="Mohanty A."/>
            <person name="Bharti A.K."/>
            <person name="Gaur A."/>
            <person name="Gupta V."/>
            <person name="Kumar D."/>
            <person name="Ravi V."/>
            <person name="Vij S."/>
            <person name="Kapur A."/>
            <person name="Khurana P."/>
            <person name="Khurana P."/>
            <person name="Khurana J.P."/>
            <person name="Tyagi A.K."/>
            <person name="Gaikwad K."/>
            <person name="Singh A."/>
            <person name="Dalal V."/>
            <person name="Srivastava S."/>
            <person name="Dixit A."/>
            <person name="Pal A.K."/>
            <person name="Ghazi I.A."/>
            <person name="Yadav M."/>
            <person name="Pandit A."/>
            <person name="Bhargava A."/>
            <person name="Sureshbabu K."/>
            <person name="Batra K."/>
            <person name="Sharma T.R."/>
            <person name="Mohapatra T."/>
            <person name="Singh N.K."/>
            <person name="Messing J."/>
            <person name="Nelson A.B."/>
            <person name="Fuks G."/>
            <person name="Kavchok S."/>
            <person name="Keizer G."/>
            <person name="Linton E."/>
            <person name="Llaca V."/>
            <person name="Song R."/>
            <person name="Tanyolac B."/>
            <person name="Young S."/>
            <person name="Ho-Il K."/>
            <person name="Hahn J.H."/>
            <person name="Sangsakoo G."/>
            <person name="Vanavichit A."/>
            <person name="de Mattos Luiz.A.T."/>
            <person name="Zimmer P.D."/>
            <person name="Malone G."/>
            <person name="Dellagostin O."/>
            <person name="de Oliveira A.C."/>
            <person name="Bevan M."/>
            <person name="Bancroft I."/>
            <person name="Minx P."/>
            <person name="Cordum H."/>
            <person name="Wilson R."/>
            <person name="Cheng Z."/>
            <person name="Jin W."/>
            <person name="Jiang J."/>
            <person name="Leong S.A."/>
            <person name="Iwama H."/>
            <person name="Gojobori T."/>
            <person name="Itoh T."/>
            <person name="Niimura Y."/>
            <person name="Fujii Y."/>
            <person name="Habara T."/>
            <person name="Sakai H."/>
            <person name="Sato Y."/>
            <person name="Wilson G."/>
            <person name="Kumar K."/>
            <person name="McCouch S."/>
            <person name="Juretic N."/>
            <person name="Hoen D."/>
            <person name="Wright S."/>
            <person name="Bruskiewich R."/>
            <person name="Bureau T."/>
            <person name="Miyao A."/>
            <person name="Hirochika H."/>
            <person name="Nishikawa T."/>
            <person name="Kadowaki K."/>
            <person name="Sugiura M."/>
            <person name="Burr B."/>
            <person name="Sasaki T."/>
        </authorList>
    </citation>
    <scope>NUCLEOTIDE SEQUENCE [LARGE SCALE GENOMIC DNA]</scope>
    <source>
        <strain evidence="3">cv. Nipponbare</strain>
    </source>
</reference>
<keyword evidence="3" id="KW-1185">Reference proteome</keyword>
<organism evidence="2 3">
    <name type="scientific">Oryza sativa subsp. japonica</name>
    <name type="common">Rice</name>
    <dbReference type="NCBI Taxonomy" id="39947"/>
    <lineage>
        <taxon>Eukaryota</taxon>
        <taxon>Viridiplantae</taxon>
        <taxon>Streptophyta</taxon>
        <taxon>Embryophyta</taxon>
        <taxon>Tracheophyta</taxon>
        <taxon>Spermatophyta</taxon>
        <taxon>Magnoliopsida</taxon>
        <taxon>Liliopsida</taxon>
        <taxon>Poales</taxon>
        <taxon>Poaceae</taxon>
        <taxon>BOP clade</taxon>
        <taxon>Oryzoideae</taxon>
        <taxon>Oryzeae</taxon>
        <taxon>Oryzinae</taxon>
        <taxon>Oryza</taxon>
        <taxon>Oryza sativa</taxon>
    </lineage>
</organism>
<dbReference type="InterPro" id="IPR016162">
    <property type="entry name" value="Ald_DH_N"/>
</dbReference>
<proteinExistence type="evidence at protein level"/>